<accession>Q2GFJ7</accession>
<dbReference type="EMBL" id="CP000236">
    <property type="protein sequence ID" value="ABD45493.1"/>
    <property type="molecule type" value="Genomic_DNA"/>
</dbReference>
<protein>
    <submittedName>
        <fullName evidence="1">Uncharacterized protein</fullName>
    </submittedName>
</protein>
<evidence type="ECO:0000313" key="1">
    <source>
        <dbReference type="EMBL" id="ABD45493.1"/>
    </source>
</evidence>
<name>Q2GFJ7_EHRCR</name>
<dbReference type="KEGG" id="ech:ECH_0999"/>
<proteinExistence type="predicted"/>
<evidence type="ECO:0000313" key="2">
    <source>
        <dbReference type="Proteomes" id="UP000008320"/>
    </source>
</evidence>
<dbReference type="HOGENOM" id="CLU_3167512_0_0_5"/>
<reference evidence="1 2" key="1">
    <citation type="journal article" date="2006" name="PLoS Genet.">
        <title>Comparative genomics of emerging human ehrlichiosis agents.</title>
        <authorList>
            <person name="Dunning Hotopp J.C."/>
            <person name="Lin M."/>
            <person name="Madupu R."/>
            <person name="Crabtree J."/>
            <person name="Angiuoli S.V."/>
            <person name="Eisen J.A."/>
            <person name="Seshadri R."/>
            <person name="Ren Q."/>
            <person name="Wu M."/>
            <person name="Utterback T.R."/>
            <person name="Smith S."/>
            <person name="Lewis M."/>
            <person name="Khouri H."/>
            <person name="Zhang C."/>
            <person name="Niu H."/>
            <person name="Lin Q."/>
            <person name="Ohashi N."/>
            <person name="Zhi N."/>
            <person name="Nelson W."/>
            <person name="Brinkac L.M."/>
            <person name="Dodson R.J."/>
            <person name="Rosovitz M.J."/>
            <person name="Sundaram J."/>
            <person name="Daugherty S.C."/>
            <person name="Davidsen T."/>
            <person name="Durkin A.S."/>
            <person name="Gwinn M."/>
            <person name="Haft D.H."/>
            <person name="Selengut J.D."/>
            <person name="Sullivan S.A."/>
            <person name="Zafar N."/>
            <person name="Zhou L."/>
            <person name="Benahmed F."/>
            <person name="Forberger H."/>
            <person name="Halpin R."/>
            <person name="Mulligan S."/>
            <person name="Robinson J."/>
            <person name="White O."/>
            <person name="Rikihisa Y."/>
            <person name="Tettelin H."/>
        </authorList>
    </citation>
    <scope>NUCLEOTIDE SEQUENCE [LARGE SCALE GENOMIC DNA]</scope>
    <source>
        <strain evidence="2">ATCC CRL-10679 / Arkansas</strain>
    </source>
</reference>
<dbReference type="STRING" id="205920.ECH_0999"/>
<organism evidence="1 2">
    <name type="scientific">Ehrlichia chaffeensis (strain ATCC CRL-10679 / Arkansas)</name>
    <dbReference type="NCBI Taxonomy" id="205920"/>
    <lineage>
        <taxon>Bacteria</taxon>
        <taxon>Pseudomonadati</taxon>
        <taxon>Pseudomonadota</taxon>
        <taxon>Alphaproteobacteria</taxon>
        <taxon>Rickettsiales</taxon>
        <taxon>Anaplasmataceae</taxon>
        <taxon>Ehrlichia</taxon>
    </lineage>
</organism>
<dbReference type="AlphaFoldDB" id="Q2GFJ7"/>
<dbReference type="Proteomes" id="UP000008320">
    <property type="component" value="Chromosome"/>
</dbReference>
<gene>
    <name evidence="1" type="ordered locus">ECH_0999</name>
</gene>
<sequence>MLRKFITQVFHNPYNLFKATISYKEVYAKFSIKFINKKPTIDTSRSI</sequence>
<keyword evidence="2" id="KW-1185">Reference proteome</keyword>